<evidence type="ECO:0000256" key="3">
    <source>
        <dbReference type="ARBA" id="ARBA00022475"/>
    </source>
</evidence>
<evidence type="ECO:0000313" key="23">
    <source>
        <dbReference type="EMBL" id="MWV42395.1"/>
    </source>
</evidence>
<evidence type="ECO:0000256" key="17">
    <source>
        <dbReference type="ARBA" id="ARBA00041185"/>
    </source>
</evidence>
<feature type="transmembrane region" description="Helical" evidence="22">
    <location>
        <begin position="263"/>
        <end position="289"/>
    </location>
</feature>
<evidence type="ECO:0000256" key="15">
    <source>
        <dbReference type="ARBA" id="ARBA00033270"/>
    </source>
</evidence>
<dbReference type="InterPro" id="IPR018365">
    <property type="entry name" value="Cell_cycle_FtsW-rel_CS"/>
</dbReference>
<keyword evidence="9" id="KW-0573">Peptidoglycan synthesis</keyword>
<evidence type="ECO:0000256" key="1">
    <source>
        <dbReference type="ARBA" id="ARBA00004651"/>
    </source>
</evidence>
<dbReference type="EC" id="2.4.99.28" evidence="19"/>
<keyword evidence="3" id="KW-1003">Cell membrane</keyword>
<keyword evidence="7 22" id="KW-0812">Transmembrane</keyword>
<evidence type="ECO:0000256" key="14">
    <source>
        <dbReference type="ARBA" id="ARBA00032370"/>
    </source>
</evidence>
<comment type="subcellular location">
    <subcellularLocation>
        <location evidence="1">Cell membrane</location>
        <topology evidence="1">Multi-pass membrane protein</topology>
    </subcellularLocation>
</comment>
<evidence type="ECO:0000313" key="24">
    <source>
        <dbReference type="Proteomes" id="UP000460318"/>
    </source>
</evidence>
<feature type="transmembrane region" description="Helical" evidence="22">
    <location>
        <begin position="52"/>
        <end position="70"/>
    </location>
</feature>
<keyword evidence="12" id="KW-0131">Cell cycle</keyword>
<dbReference type="GO" id="GO:0008955">
    <property type="term" value="F:peptidoglycan glycosyltransferase activity"/>
    <property type="evidence" value="ECO:0007669"/>
    <property type="project" value="UniProtKB-EC"/>
</dbReference>
<evidence type="ECO:0000256" key="8">
    <source>
        <dbReference type="ARBA" id="ARBA00022960"/>
    </source>
</evidence>
<keyword evidence="24" id="KW-1185">Reference proteome</keyword>
<evidence type="ECO:0000256" key="6">
    <source>
        <dbReference type="ARBA" id="ARBA00022679"/>
    </source>
</evidence>
<keyword evidence="4" id="KW-0132">Cell division</keyword>
<dbReference type="GO" id="GO:0032153">
    <property type="term" value="C:cell division site"/>
    <property type="evidence" value="ECO:0007669"/>
    <property type="project" value="TreeGrafter"/>
</dbReference>
<dbReference type="GO" id="GO:0015648">
    <property type="term" value="F:lipid-linked peptidoglycan transporter activity"/>
    <property type="evidence" value="ECO:0007669"/>
    <property type="project" value="TreeGrafter"/>
</dbReference>
<feature type="transmembrane region" description="Helical" evidence="22">
    <location>
        <begin position="338"/>
        <end position="359"/>
    </location>
</feature>
<comment type="function">
    <text evidence="21">Peptidoglycan polymerase that is essential for cell division.</text>
</comment>
<protein>
    <recommendedName>
        <fullName evidence="17">Probable peptidoglycan glycosyltransferase FtsW</fullName>
        <ecNumber evidence="19">2.4.99.28</ecNumber>
    </recommendedName>
    <alternativeName>
        <fullName evidence="18">Cell division protein FtsW</fullName>
    </alternativeName>
    <alternativeName>
        <fullName evidence="15">Cell wall polymerase</fullName>
    </alternativeName>
    <alternativeName>
        <fullName evidence="14">Peptidoglycan polymerase</fullName>
    </alternativeName>
</protein>
<evidence type="ECO:0000256" key="19">
    <source>
        <dbReference type="ARBA" id="ARBA00044770"/>
    </source>
</evidence>
<evidence type="ECO:0000256" key="21">
    <source>
        <dbReference type="ARBA" id="ARBA00049966"/>
    </source>
</evidence>
<evidence type="ECO:0000256" key="4">
    <source>
        <dbReference type="ARBA" id="ARBA00022618"/>
    </source>
</evidence>
<evidence type="ECO:0000256" key="11">
    <source>
        <dbReference type="ARBA" id="ARBA00023136"/>
    </source>
</evidence>
<evidence type="ECO:0000256" key="20">
    <source>
        <dbReference type="ARBA" id="ARBA00049902"/>
    </source>
</evidence>
<keyword evidence="10 22" id="KW-1133">Transmembrane helix</keyword>
<feature type="transmembrane region" description="Helical" evidence="22">
    <location>
        <begin position="139"/>
        <end position="157"/>
    </location>
</feature>
<evidence type="ECO:0000256" key="5">
    <source>
        <dbReference type="ARBA" id="ARBA00022676"/>
    </source>
</evidence>
<comment type="pathway">
    <text evidence="2">Cell wall biogenesis; peptidoglycan biosynthesis.</text>
</comment>
<dbReference type="InterPro" id="IPR013437">
    <property type="entry name" value="FtsW"/>
</dbReference>
<feature type="transmembrane region" description="Helical" evidence="22">
    <location>
        <begin position="163"/>
        <end position="180"/>
    </location>
</feature>
<feature type="transmembrane region" description="Helical" evidence="22">
    <location>
        <begin position="12"/>
        <end position="32"/>
    </location>
</feature>
<comment type="caution">
    <text evidence="23">The sequence shown here is derived from an EMBL/GenBank/DDBJ whole genome shotgun (WGS) entry which is preliminary data.</text>
</comment>
<keyword evidence="6" id="KW-0808">Transferase</keyword>
<dbReference type="GO" id="GO:0071555">
    <property type="term" value="P:cell wall organization"/>
    <property type="evidence" value="ECO:0007669"/>
    <property type="project" value="UniProtKB-KW"/>
</dbReference>
<keyword evidence="5" id="KW-0328">Glycosyltransferase</keyword>
<evidence type="ECO:0000256" key="13">
    <source>
        <dbReference type="ARBA" id="ARBA00023316"/>
    </source>
</evidence>
<evidence type="ECO:0000256" key="7">
    <source>
        <dbReference type="ARBA" id="ARBA00022692"/>
    </source>
</evidence>
<dbReference type="PROSITE" id="PS00428">
    <property type="entry name" value="FTSW_RODA_SPOVE"/>
    <property type="match status" value="1"/>
</dbReference>
<comment type="catalytic activity">
    <reaction evidence="20">
        <text>[GlcNAc-(1-&gt;4)-Mur2Ac(oyl-L-Ala-gamma-D-Glu-L-Lys-D-Ala-D-Ala)](n)-di-trans,octa-cis-undecaprenyl diphosphate + beta-D-GlcNAc-(1-&gt;4)-Mur2Ac(oyl-L-Ala-gamma-D-Glu-L-Lys-D-Ala-D-Ala)-di-trans,octa-cis-undecaprenyl diphosphate = [GlcNAc-(1-&gt;4)-Mur2Ac(oyl-L-Ala-gamma-D-Glu-L-Lys-D-Ala-D-Ala)](n+1)-di-trans,octa-cis-undecaprenyl diphosphate + di-trans,octa-cis-undecaprenyl diphosphate + H(+)</text>
        <dbReference type="Rhea" id="RHEA:23708"/>
        <dbReference type="Rhea" id="RHEA-COMP:9602"/>
        <dbReference type="Rhea" id="RHEA-COMP:9603"/>
        <dbReference type="ChEBI" id="CHEBI:15378"/>
        <dbReference type="ChEBI" id="CHEBI:58405"/>
        <dbReference type="ChEBI" id="CHEBI:60033"/>
        <dbReference type="ChEBI" id="CHEBI:78435"/>
        <dbReference type="EC" id="2.4.99.28"/>
    </reaction>
</comment>
<feature type="transmembrane region" description="Helical" evidence="22">
    <location>
        <begin position="301"/>
        <end position="326"/>
    </location>
</feature>
<dbReference type="InterPro" id="IPR001182">
    <property type="entry name" value="FtsW/RodA"/>
</dbReference>
<keyword evidence="8" id="KW-0133">Cell shape</keyword>
<evidence type="ECO:0000256" key="16">
    <source>
        <dbReference type="ARBA" id="ARBA00038053"/>
    </source>
</evidence>
<keyword evidence="11 22" id="KW-0472">Membrane</keyword>
<organism evidence="23 24">
    <name type="scientific">Paenibacillus dendrobii</name>
    <dbReference type="NCBI Taxonomy" id="2691084"/>
    <lineage>
        <taxon>Bacteria</taxon>
        <taxon>Bacillati</taxon>
        <taxon>Bacillota</taxon>
        <taxon>Bacilli</taxon>
        <taxon>Bacillales</taxon>
        <taxon>Paenibacillaceae</taxon>
        <taxon>Paenibacillus</taxon>
    </lineage>
</organism>
<evidence type="ECO:0000256" key="9">
    <source>
        <dbReference type="ARBA" id="ARBA00022984"/>
    </source>
</evidence>
<dbReference type="AlphaFoldDB" id="A0A7X3LFP5"/>
<evidence type="ECO:0000256" key="18">
    <source>
        <dbReference type="ARBA" id="ARBA00041418"/>
    </source>
</evidence>
<dbReference type="EMBL" id="WUBI01000001">
    <property type="protein sequence ID" value="MWV42395.1"/>
    <property type="molecule type" value="Genomic_DNA"/>
</dbReference>
<evidence type="ECO:0000256" key="10">
    <source>
        <dbReference type="ARBA" id="ARBA00022989"/>
    </source>
</evidence>
<evidence type="ECO:0000256" key="22">
    <source>
        <dbReference type="SAM" id="Phobius"/>
    </source>
</evidence>
<dbReference type="GO" id="GO:0005886">
    <property type="term" value="C:plasma membrane"/>
    <property type="evidence" value="ECO:0007669"/>
    <property type="project" value="UniProtKB-SubCell"/>
</dbReference>
<reference evidence="23 24" key="1">
    <citation type="submission" date="2019-12" db="EMBL/GenBank/DDBJ databases">
        <title>Paenibacillus sp. nov., an endophytic bacterium isolated from the stem of Dendrobium.</title>
        <authorList>
            <person name="Zhao R."/>
        </authorList>
    </citation>
    <scope>NUCLEOTIDE SEQUENCE [LARGE SCALE GENOMIC DNA]</scope>
    <source>
        <strain evidence="23 24">HJL G12</strain>
    </source>
</reference>
<feature type="transmembrane region" description="Helical" evidence="22">
    <location>
        <begin position="187"/>
        <end position="203"/>
    </location>
</feature>
<dbReference type="Pfam" id="PF01098">
    <property type="entry name" value="FTSW_RODA_SPOVE"/>
    <property type="match status" value="1"/>
</dbReference>
<comment type="similarity">
    <text evidence="16">Belongs to the SEDS family. FtsW subfamily.</text>
</comment>
<dbReference type="GO" id="GO:0008360">
    <property type="term" value="P:regulation of cell shape"/>
    <property type="evidence" value="ECO:0007669"/>
    <property type="project" value="UniProtKB-KW"/>
</dbReference>
<gene>
    <name evidence="23" type="primary">ftsW</name>
    <name evidence="23" type="ORF">GRF59_02015</name>
</gene>
<feature type="transmembrane region" description="Helical" evidence="22">
    <location>
        <begin position="77"/>
        <end position="97"/>
    </location>
</feature>
<dbReference type="GO" id="GO:0009252">
    <property type="term" value="P:peptidoglycan biosynthetic process"/>
    <property type="evidence" value="ECO:0007669"/>
    <property type="project" value="UniProtKB-KW"/>
</dbReference>
<accession>A0A7X3LFP5</accession>
<keyword evidence="13" id="KW-0961">Cell wall biogenesis/degradation</keyword>
<evidence type="ECO:0000256" key="12">
    <source>
        <dbReference type="ARBA" id="ARBA00023306"/>
    </source>
</evidence>
<evidence type="ECO:0000256" key="2">
    <source>
        <dbReference type="ARBA" id="ARBA00004752"/>
    </source>
</evidence>
<dbReference type="GO" id="GO:0051301">
    <property type="term" value="P:cell division"/>
    <property type="evidence" value="ECO:0007669"/>
    <property type="project" value="UniProtKB-KW"/>
</dbReference>
<dbReference type="Proteomes" id="UP000460318">
    <property type="component" value="Unassembled WGS sequence"/>
</dbReference>
<proteinExistence type="inferred from homology"/>
<name>A0A7X3LFP5_9BACL</name>
<dbReference type="PANTHER" id="PTHR30474:SF2">
    <property type="entry name" value="PEPTIDOGLYCAN GLYCOSYLTRANSFERASE FTSW-RELATED"/>
    <property type="match status" value="1"/>
</dbReference>
<dbReference type="NCBIfam" id="TIGR02614">
    <property type="entry name" value="ftsW"/>
    <property type="match status" value="1"/>
</dbReference>
<sequence length="374" mass="41315">MNHKTRGRPDFLLLFMTFFLVGFGLMMIFSASYPVAIAKYNTPWHYVMKQSVSASIGLFVMFTCMSVPLTRWKKASPVLLLISLWMLAFVLIGSGNINGAKRWFTVAGFTLQPSEFSKLTLIVYLSAIISKKGKQIRDFRRGLMPVMTVVGLILLLVLKQPDFGTVLILSGIAVTILLVGDVDLRHMFLLGTALIPVFLYLAFSKSYRLQRIHSFLSPMDDPKGSGYQLIQSLDAFKHGGLSGTGIGHSIQKLFYLPEAHTDFIFAVIGEELGFIGTSLLIIVFFLFIWRGFTAAIRSGDPFAFMFGIGIVTMIFVQFLLNVGAAIGALPITGVPLPFISYGGSSLILCLASTGILLNISRSNPKRRQERNSTK</sequence>
<dbReference type="PANTHER" id="PTHR30474">
    <property type="entry name" value="CELL CYCLE PROTEIN"/>
    <property type="match status" value="1"/>
</dbReference>